<reference evidence="2 3" key="1">
    <citation type="submission" date="2020-06" db="EMBL/GenBank/DDBJ databases">
        <title>Transcriptomic and genomic resources for Thalictrum thalictroides and T. hernandezii: Facilitating candidate gene discovery in an emerging model plant lineage.</title>
        <authorList>
            <person name="Arias T."/>
            <person name="Riano-Pachon D.M."/>
            <person name="Di Stilio V.S."/>
        </authorList>
    </citation>
    <scope>NUCLEOTIDE SEQUENCE [LARGE SCALE GENOMIC DNA]</scope>
    <source>
        <strain evidence="3">cv. WT478/WT964</strain>
        <tissue evidence="2">Leaves</tissue>
    </source>
</reference>
<feature type="region of interest" description="Disordered" evidence="1">
    <location>
        <begin position="1"/>
        <end position="23"/>
    </location>
</feature>
<dbReference type="EMBL" id="JABWDY010028381">
    <property type="protein sequence ID" value="KAF5187140.1"/>
    <property type="molecule type" value="Genomic_DNA"/>
</dbReference>
<keyword evidence="3" id="KW-1185">Reference proteome</keyword>
<gene>
    <name evidence="2" type="ORF">FRX31_023278</name>
</gene>
<dbReference type="AlphaFoldDB" id="A0A7J6VSJ1"/>
<dbReference type="Proteomes" id="UP000554482">
    <property type="component" value="Unassembled WGS sequence"/>
</dbReference>
<comment type="caution">
    <text evidence="2">The sequence shown here is derived from an EMBL/GenBank/DDBJ whole genome shotgun (WGS) entry which is preliminary data.</text>
</comment>
<protein>
    <submittedName>
        <fullName evidence="2">Uncharacterized protein</fullName>
    </submittedName>
</protein>
<evidence type="ECO:0000313" key="2">
    <source>
        <dbReference type="EMBL" id="KAF5187140.1"/>
    </source>
</evidence>
<feature type="compositionally biased region" description="Basic and acidic residues" evidence="1">
    <location>
        <begin position="1"/>
        <end position="20"/>
    </location>
</feature>
<name>A0A7J6VSJ1_THATH</name>
<organism evidence="2 3">
    <name type="scientific">Thalictrum thalictroides</name>
    <name type="common">Rue-anemone</name>
    <name type="synonym">Anemone thalictroides</name>
    <dbReference type="NCBI Taxonomy" id="46969"/>
    <lineage>
        <taxon>Eukaryota</taxon>
        <taxon>Viridiplantae</taxon>
        <taxon>Streptophyta</taxon>
        <taxon>Embryophyta</taxon>
        <taxon>Tracheophyta</taxon>
        <taxon>Spermatophyta</taxon>
        <taxon>Magnoliopsida</taxon>
        <taxon>Ranunculales</taxon>
        <taxon>Ranunculaceae</taxon>
        <taxon>Thalictroideae</taxon>
        <taxon>Thalictrum</taxon>
    </lineage>
</organism>
<proteinExistence type="predicted"/>
<evidence type="ECO:0000256" key="1">
    <source>
        <dbReference type="SAM" id="MobiDB-lite"/>
    </source>
</evidence>
<evidence type="ECO:0000313" key="3">
    <source>
        <dbReference type="Proteomes" id="UP000554482"/>
    </source>
</evidence>
<sequence>MYWESAKRCDGHNGEGEKVSTNHLPHLQTNSVRAKLLGEITMTTPLVTERVGYTSRGLFVRII</sequence>
<accession>A0A7J6VSJ1</accession>